<proteinExistence type="predicted"/>
<accession>A0A7I8KUL4</accession>
<keyword evidence="2" id="KW-1185">Reference proteome</keyword>
<evidence type="ECO:0000313" key="1">
    <source>
        <dbReference type="EMBL" id="CAA7401457.1"/>
    </source>
</evidence>
<evidence type="ECO:0000313" key="2">
    <source>
        <dbReference type="Proteomes" id="UP000663760"/>
    </source>
</evidence>
<organism evidence="1 2">
    <name type="scientific">Spirodela intermedia</name>
    <name type="common">Intermediate duckweed</name>
    <dbReference type="NCBI Taxonomy" id="51605"/>
    <lineage>
        <taxon>Eukaryota</taxon>
        <taxon>Viridiplantae</taxon>
        <taxon>Streptophyta</taxon>
        <taxon>Embryophyta</taxon>
        <taxon>Tracheophyta</taxon>
        <taxon>Spermatophyta</taxon>
        <taxon>Magnoliopsida</taxon>
        <taxon>Liliopsida</taxon>
        <taxon>Araceae</taxon>
        <taxon>Lemnoideae</taxon>
        <taxon>Spirodela</taxon>
    </lineage>
</organism>
<protein>
    <submittedName>
        <fullName evidence="1">Uncharacterized protein</fullName>
    </submittedName>
</protein>
<dbReference type="Proteomes" id="UP000663760">
    <property type="component" value="Chromosome 9"/>
</dbReference>
<dbReference type="EMBL" id="LR746272">
    <property type="protein sequence ID" value="CAA7401457.1"/>
    <property type="molecule type" value="Genomic_DNA"/>
</dbReference>
<dbReference type="OrthoDB" id="1922499at2759"/>
<name>A0A7I8KUL4_SPIIN</name>
<dbReference type="AlphaFoldDB" id="A0A7I8KUL4"/>
<reference evidence="1" key="1">
    <citation type="submission" date="2020-02" db="EMBL/GenBank/DDBJ databases">
        <authorList>
            <person name="Scholz U."/>
            <person name="Mascher M."/>
            <person name="Fiebig A."/>
        </authorList>
    </citation>
    <scope>NUCLEOTIDE SEQUENCE</scope>
</reference>
<gene>
    <name evidence="1" type="ORF">SI8410_09012135</name>
</gene>
<sequence length="383" mass="42363">MFRKKILVRVDPPTCFAASPFFHVQLRIDPPPSSSRSPLSDPHLSAGASLSVKVESLCWKLSRAWHVVCLCFPDSLDIVVVYKRSQSESIDQVIKEICRQLPIGDVGLEEEVTSSSLLVQALECALKCVFLDSDWSCLGNNLFVHSGFARVQKVHPLMENITQLEELWFFKHGLAMLNDYFFKIRFTCGGCASEKWLPSAFVLHGSGLSSAPLTARFMKAVSALNSFTKIIEGWNFFGQGLLKVKPFTWTKAANAVNTCVSTDTTDPSSKKLTSNDMSVLTDLFSVNDFRTPKPTYRIEPSRTLAQGQPMYGIVSFDTIAAKILILSHSLNKVVYMSLSSASFPDIPGHHAGLSRPFQLPLFVSFHPSSPSSSSYLSPRSLPT</sequence>